<gene>
    <name evidence="4" type="ORF">G3N55_06110</name>
</gene>
<accession>A0A6N9TME6</accession>
<name>A0A6N9TME6_DISTH</name>
<dbReference type="Gene3D" id="2.40.30.70">
    <property type="entry name" value="YaeB-like"/>
    <property type="match status" value="1"/>
</dbReference>
<dbReference type="GO" id="GO:0032259">
    <property type="term" value="P:methylation"/>
    <property type="evidence" value="ECO:0007669"/>
    <property type="project" value="UniProtKB-KW"/>
</dbReference>
<sequence length="139" mass="15241">MTFEMHPIGRVCNPTGEVPRHWTVSRVEGAIEIDPAYEAGLSDIRPGDRVVVLFAFHESPPFSPELLRQRPPHRDRERGVFSICSPVRPNPIGLSVVEVLSVEGPVLRVRGLDMRDGTPVLDLKPATGLHPEVPGGRAA</sequence>
<dbReference type="PANTHER" id="PTHR12818">
    <property type="entry name" value="TRNA (ADENINE(37)-N6)-METHYLTRANSFERASE"/>
    <property type="match status" value="1"/>
</dbReference>
<dbReference type="PROSITE" id="PS51668">
    <property type="entry name" value="TSAA_2"/>
    <property type="match status" value="1"/>
</dbReference>
<evidence type="ECO:0000256" key="1">
    <source>
        <dbReference type="ARBA" id="ARBA00022691"/>
    </source>
</evidence>
<dbReference type="InterPro" id="IPR036414">
    <property type="entry name" value="YaeB_N_sf"/>
</dbReference>
<evidence type="ECO:0000313" key="5">
    <source>
        <dbReference type="Proteomes" id="UP000469346"/>
    </source>
</evidence>
<dbReference type="Pfam" id="PF01980">
    <property type="entry name" value="TrmO_N"/>
    <property type="match status" value="1"/>
</dbReference>
<comment type="similarity">
    <text evidence="2">Belongs to the tRNA methyltransferase O family.</text>
</comment>
<dbReference type="AlphaFoldDB" id="A0A6N9TME6"/>
<dbReference type="Proteomes" id="UP000469346">
    <property type="component" value="Unassembled WGS sequence"/>
</dbReference>
<feature type="domain" description="TsaA-like" evidence="3">
    <location>
        <begin position="5"/>
        <end position="135"/>
    </location>
</feature>
<proteinExistence type="inferred from homology"/>
<dbReference type="PANTHER" id="PTHR12818:SF0">
    <property type="entry name" value="TRNA (ADENINE(37)-N6)-METHYLTRANSFERASE"/>
    <property type="match status" value="1"/>
</dbReference>
<keyword evidence="4" id="KW-0808">Transferase</keyword>
<keyword evidence="5" id="KW-1185">Reference proteome</keyword>
<dbReference type="InterPro" id="IPR023370">
    <property type="entry name" value="TrmO-like_N"/>
</dbReference>
<dbReference type="CDD" id="cd09281">
    <property type="entry name" value="UPF0066"/>
    <property type="match status" value="1"/>
</dbReference>
<reference evidence="4 5" key="1">
    <citation type="submission" date="2020-02" db="EMBL/GenBank/DDBJ databases">
        <title>Comparative genomics of sulfur disproportionating microorganisms.</title>
        <authorList>
            <person name="Ward L.M."/>
            <person name="Bertran E."/>
            <person name="Johnston D.T."/>
        </authorList>
    </citation>
    <scope>NUCLEOTIDE SEQUENCE [LARGE SCALE GENOMIC DNA]</scope>
    <source>
        <strain evidence="4 5">DSM 100025</strain>
    </source>
</reference>
<dbReference type="GO" id="GO:0008168">
    <property type="term" value="F:methyltransferase activity"/>
    <property type="evidence" value="ECO:0007669"/>
    <property type="project" value="UniProtKB-KW"/>
</dbReference>
<dbReference type="SUPFAM" id="SSF118196">
    <property type="entry name" value="YaeB-like"/>
    <property type="match status" value="1"/>
</dbReference>
<evidence type="ECO:0000256" key="2">
    <source>
        <dbReference type="ARBA" id="ARBA00033753"/>
    </source>
</evidence>
<dbReference type="RefSeq" id="WP_163298555.1">
    <property type="nucleotide sequence ID" value="NZ_JAAGRR010000054.1"/>
</dbReference>
<dbReference type="InterPro" id="IPR036413">
    <property type="entry name" value="YaeB-like_sf"/>
</dbReference>
<dbReference type="EMBL" id="JAAGRR010000054">
    <property type="protein sequence ID" value="NDY42415.1"/>
    <property type="molecule type" value="Genomic_DNA"/>
</dbReference>
<dbReference type="InterPro" id="IPR040372">
    <property type="entry name" value="YaeB-like"/>
</dbReference>
<evidence type="ECO:0000313" key="4">
    <source>
        <dbReference type="EMBL" id="NDY42415.1"/>
    </source>
</evidence>
<organism evidence="4 5">
    <name type="scientific">Dissulfurirhabdus thermomarina</name>
    <dbReference type="NCBI Taxonomy" id="1765737"/>
    <lineage>
        <taxon>Bacteria</taxon>
        <taxon>Deltaproteobacteria</taxon>
        <taxon>Dissulfurirhabdaceae</taxon>
        <taxon>Dissulfurirhabdus</taxon>
    </lineage>
</organism>
<keyword evidence="4" id="KW-0489">Methyltransferase</keyword>
<protein>
    <submittedName>
        <fullName evidence="4">SAM-dependent methyltransferase</fullName>
    </submittedName>
</protein>
<comment type="caution">
    <text evidence="4">The sequence shown here is derived from an EMBL/GenBank/DDBJ whole genome shotgun (WGS) entry which is preliminary data.</text>
</comment>
<evidence type="ECO:0000259" key="3">
    <source>
        <dbReference type="PROSITE" id="PS51668"/>
    </source>
</evidence>
<keyword evidence="1" id="KW-0949">S-adenosyl-L-methionine</keyword>